<dbReference type="GeneID" id="28846616"/>
<dbReference type="Proteomes" id="UP000078397">
    <property type="component" value="Unassembled WGS sequence"/>
</dbReference>
<dbReference type="EMBL" id="LSBJ02000002">
    <property type="protein sequence ID" value="OAQ70632.1"/>
    <property type="molecule type" value="Genomic_DNA"/>
</dbReference>
<sequence>MHPPMRSLFVAIYNKVFNIQLTHDISLNKTNEPKTKQGYKLVPQHEAQGLPCMESDHWHNESGISAVAYHAEPDDDGSSGLTDGKSDGDELQRDQQHLGIMKRTELTVSEHRI</sequence>
<evidence type="ECO:0000313" key="2">
    <source>
        <dbReference type="EMBL" id="OAQ70632.1"/>
    </source>
</evidence>
<organism evidence="2 3">
    <name type="scientific">Pochonia chlamydosporia 170</name>
    <dbReference type="NCBI Taxonomy" id="1380566"/>
    <lineage>
        <taxon>Eukaryota</taxon>
        <taxon>Fungi</taxon>
        <taxon>Dikarya</taxon>
        <taxon>Ascomycota</taxon>
        <taxon>Pezizomycotina</taxon>
        <taxon>Sordariomycetes</taxon>
        <taxon>Hypocreomycetidae</taxon>
        <taxon>Hypocreales</taxon>
        <taxon>Clavicipitaceae</taxon>
        <taxon>Pochonia</taxon>
    </lineage>
</organism>
<comment type="caution">
    <text evidence="2">The sequence shown here is derived from an EMBL/GenBank/DDBJ whole genome shotgun (WGS) entry which is preliminary data.</text>
</comment>
<feature type="compositionally biased region" description="Basic and acidic residues" evidence="1">
    <location>
        <begin position="84"/>
        <end position="113"/>
    </location>
</feature>
<evidence type="ECO:0000313" key="3">
    <source>
        <dbReference type="Proteomes" id="UP000078397"/>
    </source>
</evidence>
<dbReference type="OrthoDB" id="3923077at2759"/>
<accession>A0A179FYD4</accession>
<feature type="region of interest" description="Disordered" evidence="1">
    <location>
        <begin position="70"/>
        <end position="113"/>
    </location>
</feature>
<dbReference type="AlphaFoldDB" id="A0A179FYD4"/>
<protein>
    <submittedName>
        <fullName evidence="2">2OG-Fe(II) oxygenase domain-containing protein</fullName>
    </submittedName>
</protein>
<evidence type="ECO:0000256" key="1">
    <source>
        <dbReference type="SAM" id="MobiDB-lite"/>
    </source>
</evidence>
<gene>
    <name evidence="2" type="ORF">VFPPC_03074</name>
</gene>
<dbReference type="KEGG" id="pchm:VFPPC_03074"/>
<dbReference type="PROSITE" id="PS50007">
    <property type="entry name" value="PIPLC_X_DOMAIN"/>
    <property type="match status" value="1"/>
</dbReference>
<dbReference type="RefSeq" id="XP_018147169.1">
    <property type="nucleotide sequence ID" value="XM_018282622.1"/>
</dbReference>
<keyword evidence="3" id="KW-1185">Reference proteome</keyword>
<reference evidence="2 3" key="1">
    <citation type="journal article" date="2016" name="PLoS Pathog.">
        <title>Biosynthesis of antibiotic leucinostatins in bio-control fungus Purpureocillium lilacinum and their inhibition on phytophthora revealed by genome mining.</title>
        <authorList>
            <person name="Wang G."/>
            <person name="Liu Z."/>
            <person name="Lin R."/>
            <person name="Li E."/>
            <person name="Mao Z."/>
            <person name="Ling J."/>
            <person name="Yang Y."/>
            <person name="Yin W.B."/>
            <person name="Xie B."/>
        </authorList>
    </citation>
    <scope>NUCLEOTIDE SEQUENCE [LARGE SCALE GENOMIC DNA]</scope>
    <source>
        <strain evidence="2">170</strain>
    </source>
</reference>
<proteinExistence type="predicted"/>
<name>A0A179FYD4_METCM</name>